<dbReference type="PANTHER" id="PTHR14593">
    <property type="entry name" value="WD REPEAT-CONTAINING PROTEIN 11"/>
    <property type="match status" value="1"/>
</dbReference>
<evidence type="ECO:0000313" key="3">
    <source>
        <dbReference type="Proteomes" id="UP001604277"/>
    </source>
</evidence>
<dbReference type="PANTHER" id="PTHR14593:SF5">
    <property type="entry name" value="WD REPEAT-CONTAINING PROTEIN 11"/>
    <property type="match status" value="1"/>
</dbReference>
<gene>
    <name evidence="2" type="ORF">Fot_51790</name>
</gene>
<dbReference type="InterPro" id="IPR057852">
    <property type="entry name" value="Beta-prop_WDR11_1st"/>
</dbReference>
<dbReference type="InterPro" id="IPR039694">
    <property type="entry name" value="WDR11"/>
</dbReference>
<protein>
    <submittedName>
        <fullName evidence="2">WD repeat-containing protein 11-like</fullName>
    </submittedName>
</protein>
<dbReference type="Pfam" id="PF23751">
    <property type="entry name" value="Beta-prop_WDR11_1st"/>
    <property type="match status" value="1"/>
</dbReference>
<keyword evidence="3" id="KW-1185">Reference proteome</keyword>
<reference evidence="3" key="1">
    <citation type="submission" date="2024-07" db="EMBL/GenBank/DDBJ databases">
        <title>Two chromosome-level genome assemblies of Korean endemic species Abeliophyllum distichum and Forsythia ovata (Oleaceae).</title>
        <authorList>
            <person name="Jang H."/>
        </authorList>
    </citation>
    <scope>NUCLEOTIDE SEQUENCE [LARGE SCALE GENOMIC DNA]</scope>
</reference>
<sequence>MAADHPTSHYCPPLCSFWDYMLPGPPSKNNGGAADISNTGLLAYAAGSSVTIVDVNSMQLIFTLPLPPHPSSVDTIAAATAPQFNIKWNKVQIDMHEQVWSIQEGRLKNSRYLNNTLEDNPSDGGVSRCRRD</sequence>
<feature type="domain" description="WDR11 first beta-propeller" evidence="1">
    <location>
        <begin position="24"/>
        <end position="78"/>
    </location>
</feature>
<comment type="caution">
    <text evidence="2">The sequence shown here is derived from an EMBL/GenBank/DDBJ whole genome shotgun (WGS) entry which is preliminary data.</text>
</comment>
<evidence type="ECO:0000259" key="1">
    <source>
        <dbReference type="Pfam" id="PF23751"/>
    </source>
</evidence>
<proteinExistence type="predicted"/>
<organism evidence="2 3">
    <name type="scientific">Forsythia ovata</name>
    <dbReference type="NCBI Taxonomy" id="205694"/>
    <lineage>
        <taxon>Eukaryota</taxon>
        <taxon>Viridiplantae</taxon>
        <taxon>Streptophyta</taxon>
        <taxon>Embryophyta</taxon>
        <taxon>Tracheophyta</taxon>
        <taxon>Spermatophyta</taxon>
        <taxon>Magnoliopsida</taxon>
        <taxon>eudicotyledons</taxon>
        <taxon>Gunneridae</taxon>
        <taxon>Pentapetalae</taxon>
        <taxon>asterids</taxon>
        <taxon>lamiids</taxon>
        <taxon>Lamiales</taxon>
        <taxon>Oleaceae</taxon>
        <taxon>Forsythieae</taxon>
        <taxon>Forsythia</taxon>
    </lineage>
</organism>
<dbReference type="AlphaFoldDB" id="A0ABD1PWL0"/>
<dbReference type="Proteomes" id="UP001604277">
    <property type="component" value="Unassembled WGS sequence"/>
</dbReference>
<accession>A0ABD1PWL0</accession>
<dbReference type="EMBL" id="JBFOLJ010000017">
    <property type="protein sequence ID" value="KAL2468265.1"/>
    <property type="molecule type" value="Genomic_DNA"/>
</dbReference>
<evidence type="ECO:0000313" key="2">
    <source>
        <dbReference type="EMBL" id="KAL2468265.1"/>
    </source>
</evidence>
<name>A0ABD1PWL0_9LAMI</name>